<keyword evidence="3" id="KW-1185">Reference proteome</keyword>
<dbReference type="EMBL" id="JAIWQS010000007">
    <property type="protein sequence ID" value="KAJ8760379.1"/>
    <property type="molecule type" value="Genomic_DNA"/>
</dbReference>
<protein>
    <submittedName>
        <fullName evidence="2">Uncharacterized protein</fullName>
    </submittedName>
</protein>
<feature type="compositionally biased region" description="Polar residues" evidence="1">
    <location>
        <begin position="630"/>
        <end position="646"/>
    </location>
</feature>
<feature type="compositionally biased region" description="Basic and acidic residues" evidence="1">
    <location>
        <begin position="792"/>
        <end position="805"/>
    </location>
</feature>
<evidence type="ECO:0000313" key="2">
    <source>
        <dbReference type="EMBL" id="KAJ8760379.1"/>
    </source>
</evidence>
<accession>A0AAV8T2N2</accession>
<feature type="compositionally biased region" description="Pro residues" evidence="1">
    <location>
        <begin position="15"/>
        <end position="27"/>
    </location>
</feature>
<feature type="compositionally biased region" description="Polar residues" evidence="1">
    <location>
        <begin position="539"/>
        <end position="549"/>
    </location>
</feature>
<comment type="caution">
    <text evidence="2">The sequence shown here is derived from an EMBL/GenBank/DDBJ whole genome shotgun (WGS) entry which is preliminary data.</text>
</comment>
<proteinExistence type="predicted"/>
<gene>
    <name evidence="2" type="ORF">K2173_014349</name>
</gene>
<evidence type="ECO:0000313" key="3">
    <source>
        <dbReference type="Proteomes" id="UP001159364"/>
    </source>
</evidence>
<feature type="region of interest" description="Disordered" evidence="1">
    <location>
        <begin position="668"/>
        <end position="850"/>
    </location>
</feature>
<feature type="compositionally biased region" description="Low complexity" evidence="1">
    <location>
        <begin position="775"/>
        <end position="789"/>
    </location>
</feature>
<feature type="compositionally biased region" description="Basic and acidic residues" evidence="1">
    <location>
        <begin position="453"/>
        <end position="474"/>
    </location>
</feature>
<feature type="compositionally biased region" description="Polar residues" evidence="1">
    <location>
        <begin position="254"/>
        <end position="276"/>
    </location>
</feature>
<feature type="compositionally biased region" description="Polar residues" evidence="1">
    <location>
        <begin position="596"/>
        <end position="614"/>
    </location>
</feature>
<feature type="region of interest" description="Disordered" evidence="1">
    <location>
        <begin position="531"/>
        <end position="646"/>
    </location>
</feature>
<evidence type="ECO:0000256" key="1">
    <source>
        <dbReference type="SAM" id="MobiDB-lite"/>
    </source>
</evidence>
<feature type="compositionally biased region" description="Pro residues" evidence="1">
    <location>
        <begin position="39"/>
        <end position="48"/>
    </location>
</feature>
<feature type="compositionally biased region" description="Basic and acidic residues" evidence="1">
    <location>
        <begin position="719"/>
        <end position="732"/>
    </location>
</feature>
<feature type="compositionally biased region" description="Pro residues" evidence="1">
    <location>
        <begin position="109"/>
        <end position="131"/>
    </location>
</feature>
<dbReference type="Proteomes" id="UP001159364">
    <property type="component" value="Linkage Group LG07"/>
</dbReference>
<feature type="compositionally biased region" description="Basic residues" evidence="1">
    <location>
        <begin position="841"/>
        <end position="850"/>
    </location>
</feature>
<dbReference type="AlphaFoldDB" id="A0AAV8T2N2"/>
<feature type="compositionally biased region" description="Acidic residues" evidence="1">
    <location>
        <begin position="475"/>
        <end position="484"/>
    </location>
</feature>
<feature type="region of interest" description="Disordered" evidence="1">
    <location>
        <begin position="1"/>
        <end position="154"/>
    </location>
</feature>
<feature type="region of interest" description="Disordered" evidence="1">
    <location>
        <begin position="437"/>
        <end position="486"/>
    </location>
</feature>
<feature type="compositionally biased region" description="Polar residues" evidence="1">
    <location>
        <begin position="704"/>
        <end position="713"/>
    </location>
</feature>
<sequence length="850" mass="93094">MDYQQQQHPNRYMRPPQPPPPPLPQPAADPLHYHHQRPSLPPPPPPQAPWYSNQFHYHPPPSPPPPQHWAPPPPPPPSHSDHLALPHPSGFPSLPQPHSYPPQNHQFAPPHPQPPPPPPPLSQVHPPPYPPANQEWGNPSWGQQQSWDFSANNNVEDWAARARAWAASKKDSMEDHHVQYQDQYSQPLESHYHDFQQQQFNASGYQQFPVSAAAQPPPLVYAQETASFNSGQSSYVSDGHVAYNIGGGISATAPTTSPSVHQQEVPSSYSSVTGNEETADHNERMYNSSPLPISSVLEGQYPVQSSLPATGTIKSISPVAPAPSINSWTPVVPTGALYAPIPPGLPSGTQHDPSMAIHSAGPPAPPFGGFPGSSFQPTIPTAGAPYGMGAEATLLPSAFPIDAFGTSNMSERPKKASVPNWLKEEIIKNASVITRTSLEHPKEQTQSVDEEVIDKSIEKVDHADSKSIDSSKSTEEEDDDEDDAEVARTAAINQEIKRVLTEVLLKVTEELFDEIATKVLNEDNLPHEMELSSDHKAPTTPQAVPSSKASAKILIPIKENESETEDVSEKSSSSAPGNVLGLVNYASDEDDDDEIQSSGVINSRQNDTVEQSSVPKHMYNARGSSELELGSNNRGQKTSDTVLSQTNLIESKKEVKSNVSEMTECAYSGKGFSGTTGADNDLDGGKTLGDINKVESKVPFEEMSQCNLNSMETMSKRSSHLDVKEDKKEKFQRTSSKVDTSGKREQAKDKGEDRPRPKSTSDLSRHKRQRSSSIDSRGGNSKDNGSNDGSSDDSKRKTYLRRRESSPSPVRSRRRQVSRSPHSKHSQRRHSPYSSLEPSRYGRRSRSKSP</sequence>
<reference evidence="2 3" key="1">
    <citation type="submission" date="2021-09" db="EMBL/GenBank/DDBJ databases">
        <title>Genomic insights and catalytic innovation underlie evolution of tropane alkaloids biosynthesis.</title>
        <authorList>
            <person name="Wang Y.-J."/>
            <person name="Tian T."/>
            <person name="Huang J.-P."/>
            <person name="Huang S.-X."/>
        </authorList>
    </citation>
    <scope>NUCLEOTIDE SEQUENCE [LARGE SCALE GENOMIC DNA]</scope>
    <source>
        <strain evidence="2">KIB-2018</strain>
        <tissue evidence="2">Leaf</tissue>
    </source>
</reference>
<feature type="compositionally biased region" description="Basic residues" evidence="1">
    <location>
        <begin position="811"/>
        <end position="831"/>
    </location>
</feature>
<feature type="region of interest" description="Disordered" evidence="1">
    <location>
        <begin position="254"/>
        <end position="283"/>
    </location>
</feature>
<feature type="compositionally biased region" description="Polar residues" evidence="1">
    <location>
        <begin position="135"/>
        <end position="154"/>
    </location>
</feature>
<feature type="compositionally biased region" description="Basic and acidic residues" evidence="1">
    <location>
        <begin position="740"/>
        <end position="756"/>
    </location>
</feature>
<name>A0AAV8T2N2_9ROSI</name>
<organism evidence="2 3">
    <name type="scientific">Erythroxylum novogranatense</name>
    <dbReference type="NCBI Taxonomy" id="1862640"/>
    <lineage>
        <taxon>Eukaryota</taxon>
        <taxon>Viridiplantae</taxon>
        <taxon>Streptophyta</taxon>
        <taxon>Embryophyta</taxon>
        <taxon>Tracheophyta</taxon>
        <taxon>Spermatophyta</taxon>
        <taxon>Magnoliopsida</taxon>
        <taxon>eudicotyledons</taxon>
        <taxon>Gunneridae</taxon>
        <taxon>Pentapetalae</taxon>
        <taxon>rosids</taxon>
        <taxon>fabids</taxon>
        <taxon>Malpighiales</taxon>
        <taxon>Erythroxylaceae</taxon>
        <taxon>Erythroxylum</taxon>
    </lineage>
</organism>
<feature type="compositionally biased region" description="Pro residues" evidence="1">
    <location>
        <begin position="58"/>
        <end position="78"/>
    </location>
</feature>